<feature type="compositionally biased region" description="Polar residues" evidence="1">
    <location>
        <begin position="122"/>
        <end position="131"/>
    </location>
</feature>
<dbReference type="Proteomes" id="UP000030653">
    <property type="component" value="Unassembled WGS sequence"/>
</dbReference>
<dbReference type="AlphaFoldDB" id="M5G618"/>
<evidence type="ECO:0000313" key="2">
    <source>
        <dbReference type="EMBL" id="EJU01262.1"/>
    </source>
</evidence>
<dbReference type="GeneID" id="63687879"/>
<feature type="compositionally biased region" description="Polar residues" evidence="1">
    <location>
        <begin position="195"/>
        <end position="204"/>
    </location>
</feature>
<name>M5G618_DACPD</name>
<dbReference type="HOGENOM" id="CLU_660603_0_0_1"/>
<dbReference type="RefSeq" id="XP_040628159.1">
    <property type="nucleotide sequence ID" value="XM_040772817.1"/>
</dbReference>
<organism evidence="2 3">
    <name type="scientific">Dacryopinax primogenitus (strain DJM 731)</name>
    <name type="common">Brown rot fungus</name>
    <dbReference type="NCBI Taxonomy" id="1858805"/>
    <lineage>
        <taxon>Eukaryota</taxon>
        <taxon>Fungi</taxon>
        <taxon>Dikarya</taxon>
        <taxon>Basidiomycota</taxon>
        <taxon>Agaricomycotina</taxon>
        <taxon>Dacrymycetes</taxon>
        <taxon>Dacrymycetales</taxon>
        <taxon>Dacrymycetaceae</taxon>
        <taxon>Dacryopinax</taxon>
    </lineage>
</organism>
<evidence type="ECO:0000256" key="1">
    <source>
        <dbReference type="SAM" id="MobiDB-lite"/>
    </source>
</evidence>
<gene>
    <name evidence="2" type="ORF">DACRYDRAFT_22473</name>
</gene>
<feature type="region of interest" description="Disordered" evidence="1">
    <location>
        <begin position="342"/>
        <end position="406"/>
    </location>
</feature>
<feature type="region of interest" description="Disordered" evidence="1">
    <location>
        <begin position="117"/>
        <end position="256"/>
    </location>
</feature>
<dbReference type="EMBL" id="JH795864">
    <property type="protein sequence ID" value="EJU01262.1"/>
    <property type="molecule type" value="Genomic_DNA"/>
</dbReference>
<sequence length="406" mass="44227">MLFFHRMTESKVTARLDKLKPDDIPRAVDIITKYIDSKRRRGKEDAYVVGKLERLEKRYVDNDKLYEAFRLARVRASLPSLASTVLTNWSKTQLLPPPPPDWWHSIQSLLESDSPPFVVEYPSNSDPNSLSADDPAKRPARPSRKESPPGAFLGTPASIGTIYMNGGSLTSSPAPLSINPGPPENPGPARPPNRQSIQGSTISEGTVYRYGGSVHSSYPSPDGPAQPSPQVRMDSQAVQAPGRVRTNRYPLPVEPGEGRTLASATLPLTGIPLPLTGVPMPLTGFPGPNRPSPRNTPLQPSPLADHHFKTSLTRLHRACGPMMPELLQSLLEHRHINIHPIHRTAKNVSPEQSVDRLPSTMTPTPPSVDLERRSASPNGSENSSDTILESGGSLKDEDEVPDVGDV</sequence>
<feature type="compositionally biased region" description="Acidic residues" evidence="1">
    <location>
        <begin position="396"/>
        <end position="406"/>
    </location>
</feature>
<accession>M5G618</accession>
<feature type="compositionally biased region" description="Pro residues" evidence="1">
    <location>
        <begin position="180"/>
        <end position="191"/>
    </location>
</feature>
<keyword evidence="3" id="KW-1185">Reference proteome</keyword>
<reference evidence="2 3" key="1">
    <citation type="journal article" date="2012" name="Science">
        <title>The Paleozoic origin of enzymatic lignin decomposition reconstructed from 31 fungal genomes.</title>
        <authorList>
            <person name="Floudas D."/>
            <person name="Binder M."/>
            <person name="Riley R."/>
            <person name="Barry K."/>
            <person name="Blanchette R.A."/>
            <person name="Henrissat B."/>
            <person name="Martinez A.T."/>
            <person name="Otillar R."/>
            <person name="Spatafora J.W."/>
            <person name="Yadav J.S."/>
            <person name="Aerts A."/>
            <person name="Benoit I."/>
            <person name="Boyd A."/>
            <person name="Carlson A."/>
            <person name="Copeland A."/>
            <person name="Coutinho P.M."/>
            <person name="de Vries R.P."/>
            <person name="Ferreira P."/>
            <person name="Findley K."/>
            <person name="Foster B."/>
            <person name="Gaskell J."/>
            <person name="Glotzer D."/>
            <person name="Gorecki P."/>
            <person name="Heitman J."/>
            <person name="Hesse C."/>
            <person name="Hori C."/>
            <person name="Igarashi K."/>
            <person name="Jurgens J.A."/>
            <person name="Kallen N."/>
            <person name="Kersten P."/>
            <person name="Kohler A."/>
            <person name="Kuees U."/>
            <person name="Kumar T.K.A."/>
            <person name="Kuo A."/>
            <person name="LaButti K."/>
            <person name="Larrondo L.F."/>
            <person name="Lindquist E."/>
            <person name="Ling A."/>
            <person name="Lombard V."/>
            <person name="Lucas S."/>
            <person name="Lundell T."/>
            <person name="Martin R."/>
            <person name="McLaughlin D.J."/>
            <person name="Morgenstern I."/>
            <person name="Morin E."/>
            <person name="Murat C."/>
            <person name="Nagy L.G."/>
            <person name="Nolan M."/>
            <person name="Ohm R.A."/>
            <person name="Patyshakuliyeva A."/>
            <person name="Rokas A."/>
            <person name="Ruiz-Duenas F.J."/>
            <person name="Sabat G."/>
            <person name="Salamov A."/>
            <person name="Samejima M."/>
            <person name="Schmutz J."/>
            <person name="Slot J.C."/>
            <person name="St John F."/>
            <person name="Stenlid J."/>
            <person name="Sun H."/>
            <person name="Sun S."/>
            <person name="Syed K."/>
            <person name="Tsang A."/>
            <person name="Wiebenga A."/>
            <person name="Young D."/>
            <person name="Pisabarro A."/>
            <person name="Eastwood D.C."/>
            <person name="Martin F."/>
            <person name="Cullen D."/>
            <person name="Grigoriev I.V."/>
            <person name="Hibbett D.S."/>
        </authorList>
    </citation>
    <scope>NUCLEOTIDE SEQUENCE [LARGE SCALE GENOMIC DNA]</scope>
    <source>
        <strain evidence="2 3">DJM-731 SS1</strain>
    </source>
</reference>
<protein>
    <submittedName>
        <fullName evidence="2">Uncharacterized protein</fullName>
    </submittedName>
</protein>
<proteinExistence type="predicted"/>
<feature type="compositionally biased region" description="Polar residues" evidence="1">
    <location>
        <begin position="375"/>
        <end position="387"/>
    </location>
</feature>
<evidence type="ECO:0000313" key="3">
    <source>
        <dbReference type="Proteomes" id="UP000030653"/>
    </source>
</evidence>